<dbReference type="RefSeq" id="WP_261594892.1">
    <property type="nucleotide sequence ID" value="NZ_CAMAPD010000022.1"/>
</dbReference>
<sequence length="563" mass="64022">MSDFKPNPTHLKRLFEHTHQALRLYYNKQKWSAIYPTLTQLAERFVLCYQTQPNAMHAHLQFYAADYGYTTNLTVNQCILVCAFCYANGYNEAFTEELVIAALSDYLCCSNETNKIARSAVLSKQESKLVQLRHQFVLKMLDSANVPQGQMQRILSRLDKYSTAITGQKALPLYDNTSILVTLAKRIAKAITPRPNVKTFTIVQAIKSLYLGTHNEFAQLSLSALAKQIVLYPGGSLVKYKGQSALILSATHNGHLLVLLDNNRAVGMIKTNKRFTPLYQPISTSDKTLLYSIWFNEQMPEPIMSEHQRVDIWQAISDLGKHQFLEFKAIEKAITPFSQIKLALQVAARQYNRQGQKATTVRHCLTMVGLDIAGLLCQRVLLETLISELHHPFANDVWHKYNHINKVIMVLLSHAQGEQFERLLSPFTAAIYFILYQHSTAVMRRVIPCTEEVEDKGISIAHLFGFGRLSEAKLTSYIESYFKYSDTHQAFLETEAKDKQTLSEDARHIIAIKLLAIYTLGESQTISAWQKQLLEDVLKKMQWQSLANFCDAFIAHSPSCSID</sequence>
<evidence type="ECO:0000313" key="1">
    <source>
        <dbReference type="EMBL" id="CAH9066546.1"/>
    </source>
</evidence>
<protein>
    <recommendedName>
        <fullName evidence="3">Orphan protein</fullName>
    </recommendedName>
</protein>
<organism evidence="1 2">
    <name type="scientific">Pseudoalteromonas holothuriae</name>
    <dbReference type="NCBI Taxonomy" id="2963714"/>
    <lineage>
        <taxon>Bacteria</taxon>
        <taxon>Pseudomonadati</taxon>
        <taxon>Pseudomonadota</taxon>
        <taxon>Gammaproteobacteria</taxon>
        <taxon>Alteromonadales</taxon>
        <taxon>Pseudoalteromonadaceae</taxon>
        <taxon>Pseudoalteromonas</taxon>
    </lineage>
</organism>
<comment type="caution">
    <text evidence="1">The sequence shown here is derived from an EMBL/GenBank/DDBJ whole genome shotgun (WGS) entry which is preliminary data.</text>
</comment>
<name>A0ABN8UQH4_9GAMM</name>
<gene>
    <name evidence="1" type="ORF">PSECIP111951_03597</name>
</gene>
<evidence type="ECO:0000313" key="2">
    <source>
        <dbReference type="Proteomes" id="UP001152485"/>
    </source>
</evidence>
<dbReference type="Proteomes" id="UP001152485">
    <property type="component" value="Unassembled WGS sequence"/>
</dbReference>
<accession>A0ABN8UQH4</accession>
<evidence type="ECO:0008006" key="3">
    <source>
        <dbReference type="Google" id="ProtNLM"/>
    </source>
</evidence>
<dbReference type="EMBL" id="CAMAPD010000022">
    <property type="protein sequence ID" value="CAH9066546.1"/>
    <property type="molecule type" value="Genomic_DNA"/>
</dbReference>
<proteinExistence type="predicted"/>
<reference evidence="1 2" key="1">
    <citation type="submission" date="2022-07" db="EMBL/GenBank/DDBJ databases">
        <authorList>
            <person name="Criscuolo A."/>
        </authorList>
    </citation>
    <scope>NUCLEOTIDE SEQUENCE [LARGE SCALE GENOMIC DNA]</scope>
    <source>
        <strain evidence="2">CIP 111951</strain>
    </source>
</reference>